<feature type="DNA-binding region" description="H-T-H motif" evidence="4">
    <location>
        <begin position="25"/>
        <end position="44"/>
    </location>
</feature>
<keyword evidence="3" id="KW-0804">Transcription</keyword>
<dbReference type="Proteomes" id="UP000005510">
    <property type="component" value="Unassembled WGS sequence"/>
</dbReference>
<dbReference type="SUPFAM" id="SSF48498">
    <property type="entry name" value="Tetracyclin repressor-like, C-terminal domain"/>
    <property type="match status" value="1"/>
</dbReference>
<evidence type="ECO:0000313" key="7">
    <source>
        <dbReference type="Proteomes" id="UP000005510"/>
    </source>
</evidence>
<dbReference type="PANTHER" id="PTHR47506">
    <property type="entry name" value="TRANSCRIPTIONAL REGULATORY PROTEIN"/>
    <property type="match status" value="1"/>
</dbReference>
<evidence type="ECO:0000256" key="3">
    <source>
        <dbReference type="ARBA" id="ARBA00023163"/>
    </source>
</evidence>
<reference evidence="6 7" key="1">
    <citation type="submission" date="2008-10" db="EMBL/GenBank/DDBJ databases">
        <title>Draft genome sequence of Parabacteroides johnsonii (DSM 18315).</title>
        <authorList>
            <person name="Sudarsanam P."/>
            <person name="Ley R."/>
            <person name="Guruge J."/>
            <person name="Turnbaugh P.J."/>
            <person name="Mahowald M."/>
            <person name="Liep D."/>
            <person name="Gordon J."/>
        </authorList>
    </citation>
    <scope>NUCLEOTIDE SEQUENCE [LARGE SCALE GENOMIC DNA]</scope>
    <source>
        <strain evidence="6 7">DSM 18315</strain>
    </source>
</reference>
<sequence>MNDTRNEIIRLGSELIRSIGYNAFSYADISKALGIKNAAIHYYFPSKSDLGVEIIQRNIYAFKELVDSWKKLDYRKQFYNYVHMHDSFVENHWVCVVGALSPSFDTLPENMQKKLRELVNLILKWLTDLLEVGLQTKVFSFNEQPQIKAYMVHSALLSSLQMNKVLRNDVYKSIQAGLLSI</sequence>
<dbReference type="EMBL" id="ABYH01000270">
    <property type="protein sequence ID" value="EEC96204.1"/>
    <property type="molecule type" value="Genomic_DNA"/>
</dbReference>
<dbReference type="Pfam" id="PF00440">
    <property type="entry name" value="TetR_N"/>
    <property type="match status" value="1"/>
</dbReference>
<comment type="caution">
    <text evidence="6">The sequence shown here is derived from an EMBL/GenBank/DDBJ whole genome shotgun (WGS) entry which is preliminary data.</text>
</comment>
<dbReference type="GO" id="GO:0003677">
    <property type="term" value="F:DNA binding"/>
    <property type="evidence" value="ECO:0007669"/>
    <property type="project" value="UniProtKB-UniRule"/>
</dbReference>
<dbReference type="GeneID" id="93409074"/>
<dbReference type="PANTHER" id="PTHR47506:SF6">
    <property type="entry name" value="HTH-TYPE TRANSCRIPTIONAL REPRESSOR NEMR"/>
    <property type="match status" value="1"/>
</dbReference>
<evidence type="ECO:0000256" key="2">
    <source>
        <dbReference type="ARBA" id="ARBA00023125"/>
    </source>
</evidence>
<dbReference type="STRING" id="537006.PRABACTJOHN_02380"/>
<gene>
    <name evidence="6" type="ORF">PRABACTJOHN_02380</name>
</gene>
<protein>
    <submittedName>
        <fullName evidence="6">Transcriptional regulator, TetR family</fullName>
    </submittedName>
</protein>
<dbReference type="PROSITE" id="PS50977">
    <property type="entry name" value="HTH_TETR_2"/>
    <property type="match status" value="1"/>
</dbReference>
<organism evidence="6 7">
    <name type="scientific">Parabacteroides johnsonii DSM 18315</name>
    <dbReference type="NCBI Taxonomy" id="537006"/>
    <lineage>
        <taxon>Bacteria</taxon>
        <taxon>Pseudomonadati</taxon>
        <taxon>Bacteroidota</taxon>
        <taxon>Bacteroidia</taxon>
        <taxon>Bacteroidales</taxon>
        <taxon>Tannerellaceae</taxon>
        <taxon>Parabacteroides</taxon>
    </lineage>
</organism>
<name>B7BBG8_9BACT</name>
<dbReference type="InterPro" id="IPR036271">
    <property type="entry name" value="Tet_transcr_reg_TetR-rel_C_sf"/>
</dbReference>
<dbReference type="RefSeq" id="WP_008149775.1">
    <property type="nucleotide sequence ID" value="NZ_CP102285.1"/>
</dbReference>
<dbReference type="SUPFAM" id="SSF46689">
    <property type="entry name" value="Homeodomain-like"/>
    <property type="match status" value="1"/>
</dbReference>
<dbReference type="InterPro" id="IPR001647">
    <property type="entry name" value="HTH_TetR"/>
</dbReference>
<feature type="domain" description="HTH tetR-type" evidence="5">
    <location>
        <begin position="2"/>
        <end position="62"/>
    </location>
</feature>
<dbReference type="HOGENOM" id="CLU_069356_28_4_10"/>
<keyword evidence="1" id="KW-0805">Transcription regulation</keyword>
<dbReference type="InterPro" id="IPR009057">
    <property type="entry name" value="Homeodomain-like_sf"/>
</dbReference>
<keyword evidence="2 4" id="KW-0238">DNA-binding</keyword>
<reference evidence="6 7" key="2">
    <citation type="submission" date="2008-10" db="EMBL/GenBank/DDBJ databases">
        <authorList>
            <person name="Fulton L."/>
            <person name="Clifton S."/>
            <person name="Fulton B."/>
            <person name="Xu J."/>
            <person name="Minx P."/>
            <person name="Pepin K.H."/>
            <person name="Johnson M."/>
            <person name="Bhonagiri V."/>
            <person name="Nash W.E."/>
            <person name="Mardis E.R."/>
            <person name="Wilson R.K."/>
        </authorList>
    </citation>
    <scope>NUCLEOTIDE SEQUENCE [LARGE SCALE GENOMIC DNA]</scope>
    <source>
        <strain evidence="6 7">DSM 18315</strain>
    </source>
</reference>
<accession>B7BBG8</accession>
<evidence type="ECO:0000256" key="4">
    <source>
        <dbReference type="PROSITE-ProRule" id="PRU00335"/>
    </source>
</evidence>
<dbReference type="Gene3D" id="1.10.357.10">
    <property type="entry name" value="Tetracycline Repressor, domain 2"/>
    <property type="match status" value="1"/>
</dbReference>
<dbReference type="AlphaFoldDB" id="B7BBG8"/>
<evidence type="ECO:0000259" key="5">
    <source>
        <dbReference type="PROSITE" id="PS50977"/>
    </source>
</evidence>
<evidence type="ECO:0000256" key="1">
    <source>
        <dbReference type="ARBA" id="ARBA00023015"/>
    </source>
</evidence>
<evidence type="ECO:0000313" key="6">
    <source>
        <dbReference type="EMBL" id="EEC96204.1"/>
    </source>
</evidence>
<proteinExistence type="predicted"/>